<gene>
    <name evidence="1" type="ORF">BJ684DRAFT_7228</name>
</gene>
<sequence>MHKTVLVRCSGRPWGSSSHLNKTRSFWCPSSRRWYGKGRSKERQEADPSRGWEILSTKKATFTPIKPSKGGLKPPRLAHNLEKLTLKRGVTPIRDPVTQEYNFPPFLRSIPSLEDVDPIILSGFVPPSKDEKLQNLGKMHGQRFVSSTSSMTALLTQLFFLITNRSEIATPLTSKKMRHETNRFVRYLLQPISISITYPNDIAVVETDSGGVDLPETEDENVLSPLGHLMELMLTTPKEEFQAFLRSPSKETSKSTPSPTLRTSAYHYAKMANILIRSQLDCYSPYLSGFTFDLKSRAALAIRMDPANYMLHQGYELSTRTGPFNSFEREYHDMARSTMIKYALQARLGAMDGVFVAYHNTRDIFGFQYISVREMDKSVMGSHDMGNRVFQLTMTLMSKIMTRLTERFPKQEFILTV</sequence>
<dbReference type="GO" id="GO:0000964">
    <property type="term" value="P:mitochondrial RNA 5'-end processing"/>
    <property type="evidence" value="ECO:0007669"/>
    <property type="project" value="TreeGrafter"/>
</dbReference>
<dbReference type="Proteomes" id="UP000267251">
    <property type="component" value="Unassembled WGS sequence"/>
</dbReference>
<feature type="non-terminal residue" evidence="1">
    <location>
        <position position="417"/>
    </location>
</feature>
<dbReference type="AlphaFoldDB" id="A0A4P9Y808"/>
<dbReference type="PANTHER" id="PTHR31014">
    <property type="entry name" value="MITOCHONDRIAL TRANSLATION SYSTEM COMPONENT PET127-RELATED"/>
    <property type="match status" value="1"/>
</dbReference>
<organism evidence="1 2">
    <name type="scientific">Piptocephalis cylindrospora</name>
    <dbReference type="NCBI Taxonomy" id="1907219"/>
    <lineage>
        <taxon>Eukaryota</taxon>
        <taxon>Fungi</taxon>
        <taxon>Fungi incertae sedis</taxon>
        <taxon>Zoopagomycota</taxon>
        <taxon>Zoopagomycotina</taxon>
        <taxon>Zoopagomycetes</taxon>
        <taxon>Zoopagales</taxon>
        <taxon>Piptocephalidaceae</taxon>
        <taxon>Piptocephalis</taxon>
    </lineage>
</organism>
<proteinExistence type="predicted"/>
<dbReference type="GO" id="GO:0005740">
    <property type="term" value="C:mitochondrial envelope"/>
    <property type="evidence" value="ECO:0007669"/>
    <property type="project" value="TreeGrafter"/>
</dbReference>
<evidence type="ECO:0000313" key="1">
    <source>
        <dbReference type="EMBL" id="RKP15296.1"/>
    </source>
</evidence>
<dbReference type="OrthoDB" id="10249045at2759"/>
<dbReference type="PANTHER" id="PTHR31014:SF0">
    <property type="entry name" value="MITOCHONDRIAL TRANSLATION SYSTEM COMPONENT PET127-RELATED"/>
    <property type="match status" value="1"/>
</dbReference>
<name>A0A4P9Y808_9FUNG</name>
<dbReference type="Pfam" id="PF08634">
    <property type="entry name" value="Pet127"/>
    <property type="match status" value="1"/>
</dbReference>
<dbReference type="EMBL" id="KZ987742">
    <property type="protein sequence ID" value="RKP15296.1"/>
    <property type="molecule type" value="Genomic_DNA"/>
</dbReference>
<dbReference type="InterPro" id="IPR013943">
    <property type="entry name" value="Pet127"/>
</dbReference>
<reference evidence="2" key="1">
    <citation type="journal article" date="2018" name="Nat. Microbiol.">
        <title>Leveraging single-cell genomics to expand the fungal tree of life.</title>
        <authorList>
            <person name="Ahrendt S.R."/>
            <person name="Quandt C.A."/>
            <person name="Ciobanu D."/>
            <person name="Clum A."/>
            <person name="Salamov A."/>
            <person name="Andreopoulos B."/>
            <person name="Cheng J.F."/>
            <person name="Woyke T."/>
            <person name="Pelin A."/>
            <person name="Henrissat B."/>
            <person name="Reynolds N.K."/>
            <person name="Benny G.L."/>
            <person name="Smith M.E."/>
            <person name="James T.Y."/>
            <person name="Grigoriev I.V."/>
        </authorList>
    </citation>
    <scope>NUCLEOTIDE SEQUENCE [LARGE SCALE GENOMIC DNA]</scope>
</reference>
<keyword evidence="2" id="KW-1185">Reference proteome</keyword>
<evidence type="ECO:0000313" key="2">
    <source>
        <dbReference type="Proteomes" id="UP000267251"/>
    </source>
</evidence>
<accession>A0A4P9Y808</accession>
<protein>
    <submittedName>
        <fullName evidence="1">Mitochondrial protein Pet127-domain-containing protein</fullName>
    </submittedName>
</protein>